<evidence type="ECO:0000313" key="2">
    <source>
        <dbReference type="Proteomes" id="UP000266841"/>
    </source>
</evidence>
<dbReference type="InterPro" id="IPR036397">
    <property type="entry name" value="RNaseH_sf"/>
</dbReference>
<organism evidence="1 2">
    <name type="scientific">Thalassiosira oceanica</name>
    <name type="common">Marine diatom</name>
    <dbReference type="NCBI Taxonomy" id="159749"/>
    <lineage>
        <taxon>Eukaryota</taxon>
        <taxon>Sar</taxon>
        <taxon>Stramenopiles</taxon>
        <taxon>Ochrophyta</taxon>
        <taxon>Bacillariophyta</taxon>
        <taxon>Coscinodiscophyceae</taxon>
        <taxon>Thalassiosirophycidae</taxon>
        <taxon>Thalassiosirales</taxon>
        <taxon>Thalassiosiraceae</taxon>
        <taxon>Thalassiosira</taxon>
    </lineage>
</organism>
<keyword evidence="2" id="KW-1185">Reference proteome</keyword>
<dbReference type="Proteomes" id="UP000266841">
    <property type="component" value="Unassembled WGS sequence"/>
</dbReference>
<evidence type="ECO:0008006" key="3">
    <source>
        <dbReference type="Google" id="ProtNLM"/>
    </source>
</evidence>
<dbReference type="OrthoDB" id="47219at2759"/>
<sequence>SGVNAQHQNAKAERAIIGIVMNMARTFMVNVSLNWAGNGVNNVNLWPLAVKHAVWLYNRIPNRTTGLTPLERLTGIKSDHRDLRRTHVWGRSFFSVWPAETRARAS</sequence>
<feature type="non-terminal residue" evidence="1">
    <location>
        <position position="1"/>
    </location>
</feature>
<reference evidence="1 2" key="1">
    <citation type="journal article" date="2012" name="Genome Biol.">
        <title>Genome and low-iron response of an oceanic diatom adapted to chronic iron limitation.</title>
        <authorList>
            <person name="Lommer M."/>
            <person name="Specht M."/>
            <person name="Roy A.S."/>
            <person name="Kraemer L."/>
            <person name="Andreson R."/>
            <person name="Gutowska M.A."/>
            <person name="Wolf J."/>
            <person name="Bergner S.V."/>
            <person name="Schilhabel M.B."/>
            <person name="Klostermeier U.C."/>
            <person name="Beiko R.G."/>
            <person name="Rosenstiel P."/>
            <person name="Hippler M."/>
            <person name="Laroche J."/>
        </authorList>
    </citation>
    <scope>NUCLEOTIDE SEQUENCE [LARGE SCALE GENOMIC DNA]</scope>
    <source>
        <strain evidence="1 2">CCMP1005</strain>
    </source>
</reference>
<dbReference type="InterPro" id="IPR012337">
    <property type="entry name" value="RNaseH-like_sf"/>
</dbReference>
<dbReference type="SUPFAM" id="SSF53098">
    <property type="entry name" value="Ribonuclease H-like"/>
    <property type="match status" value="1"/>
</dbReference>
<evidence type="ECO:0000313" key="1">
    <source>
        <dbReference type="EMBL" id="EJK65425.1"/>
    </source>
</evidence>
<accession>K0SJ94</accession>
<gene>
    <name evidence="1" type="ORF">THAOC_13712</name>
</gene>
<proteinExistence type="predicted"/>
<protein>
    <recommendedName>
        <fullName evidence="3">Integrase catalytic domain-containing protein</fullName>
    </recommendedName>
</protein>
<comment type="caution">
    <text evidence="1">The sequence shown here is derived from an EMBL/GenBank/DDBJ whole genome shotgun (WGS) entry which is preliminary data.</text>
</comment>
<name>K0SJ94_THAOC</name>
<dbReference type="Gene3D" id="3.30.420.10">
    <property type="entry name" value="Ribonuclease H-like superfamily/Ribonuclease H"/>
    <property type="match status" value="1"/>
</dbReference>
<dbReference type="EMBL" id="AGNL01015839">
    <property type="protein sequence ID" value="EJK65425.1"/>
    <property type="molecule type" value="Genomic_DNA"/>
</dbReference>
<dbReference type="GO" id="GO:0003676">
    <property type="term" value="F:nucleic acid binding"/>
    <property type="evidence" value="ECO:0007669"/>
    <property type="project" value="InterPro"/>
</dbReference>
<dbReference type="AlphaFoldDB" id="K0SJ94"/>